<accession>A0A9P6ZWM5</accession>
<reference evidence="2" key="1">
    <citation type="journal article" date="2020" name="New Phytol.">
        <title>Comparative genomics reveals dynamic genome evolution in host specialist ectomycorrhizal fungi.</title>
        <authorList>
            <person name="Lofgren L.A."/>
            <person name="Nguyen N.H."/>
            <person name="Vilgalys R."/>
            <person name="Ruytinx J."/>
            <person name="Liao H.L."/>
            <person name="Branco S."/>
            <person name="Kuo A."/>
            <person name="LaButti K."/>
            <person name="Lipzen A."/>
            <person name="Andreopoulos W."/>
            <person name="Pangilinan J."/>
            <person name="Riley R."/>
            <person name="Hundley H."/>
            <person name="Na H."/>
            <person name="Barry K."/>
            <person name="Grigoriev I.V."/>
            <person name="Stajich J.E."/>
            <person name="Kennedy P.G."/>
        </authorList>
    </citation>
    <scope>NUCLEOTIDE SEQUENCE</scope>
    <source>
        <strain evidence="2">DOB743</strain>
    </source>
</reference>
<dbReference type="AlphaFoldDB" id="A0A9P6ZWM5"/>
<feature type="non-terminal residue" evidence="2">
    <location>
        <position position="1"/>
    </location>
</feature>
<dbReference type="Proteomes" id="UP000714275">
    <property type="component" value="Unassembled WGS sequence"/>
</dbReference>
<feature type="region of interest" description="Disordered" evidence="1">
    <location>
        <begin position="1"/>
        <end position="20"/>
    </location>
</feature>
<name>A0A9P6ZWM5_9AGAM</name>
<evidence type="ECO:0000313" key="3">
    <source>
        <dbReference type="Proteomes" id="UP000714275"/>
    </source>
</evidence>
<organism evidence="2 3">
    <name type="scientific">Suillus placidus</name>
    <dbReference type="NCBI Taxonomy" id="48579"/>
    <lineage>
        <taxon>Eukaryota</taxon>
        <taxon>Fungi</taxon>
        <taxon>Dikarya</taxon>
        <taxon>Basidiomycota</taxon>
        <taxon>Agaricomycotina</taxon>
        <taxon>Agaricomycetes</taxon>
        <taxon>Agaricomycetidae</taxon>
        <taxon>Boletales</taxon>
        <taxon>Suillineae</taxon>
        <taxon>Suillaceae</taxon>
        <taxon>Suillus</taxon>
    </lineage>
</organism>
<evidence type="ECO:0000313" key="2">
    <source>
        <dbReference type="EMBL" id="KAG1778120.1"/>
    </source>
</evidence>
<protein>
    <submittedName>
        <fullName evidence="2">Uncharacterized protein</fullName>
    </submittedName>
</protein>
<gene>
    <name evidence="2" type="ORF">EV702DRAFT_922170</name>
</gene>
<dbReference type="OrthoDB" id="2688210at2759"/>
<keyword evidence="3" id="KW-1185">Reference proteome</keyword>
<comment type="caution">
    <text evidence="2">The sequence shown here is derived from an EMBL/GenBank/DDBJ whole genome shotgun (WGS) entry which is preliminary data.</text>
</comment>
<feature type="compositionally biased region" description="Basic and acidic residues" evidence="1">
    <location>
        <begin position="1"/>
        <end position="13"/>
    </location>
</feature>
<proteinExistence type="predicted"/>
<feature type="non-terminal residue" evidence="2">
    <location>
        <position position="197"/>
    </location>
</feature>
<dbReference type="EMBL" id="JABBWD010000017">
    <property type="protein sequence ID" value="KAG1778120.1"/>
    <property type="molecule type" value="Genomic_DNA"/>
</dbReference>
<sequence length="197" mass="22785">EAEAQKELAEAEKKKPKMNGFKETSTVGDFLTPCPSQYAVQKLTNFEYVELWYFSPDGCKEALKTSRSIADDYSLTKMDNQLTIRPASAFKASKASLADHNLPFSVFLQAKNMFLVQISQAKWPQTHIDALSLFFWHLENHAIRNHSDIGDMVILNYASRVRHDWHDCLKRDKGFNIRNLNETLLCTINEELWDRVR</sequence>
<evidence type="ECO:0000256" key="1">
    <source>
        <dbReference type="SAM" id="MobiDB-lite"/>
    </source>
</evidence>